<reference evidence="3" key="1">
    <citation type="journal article" date="2017" name="Nat. Ecol. Evol.">
        <title>Genome expansion and lineage-specific genetic innovations in the forest pathogenic fungi Armillaria.</title>
        <authorList>
            <person name="Sipos G."/>
            <person name="Prasanna A.N."/>
            <person name="Walter M.C."/>
            <person name="O'Connor E."/>
            <person name="Balint B."/>
            <person name="Krizsan K."/>
            <person name="Kiss B."/>
            <person name="Hess J."/>
            <person name="Varga T."/>
            <person name="Slot J."/>
            <person name="Riley R."/>
            <person name="Boka B."/>
            <person name="Rigling D."/>
            <person name="Barry K."/>
            <person name="Lee J."/>
            <person name="Mihaltcheva S."/>
            <person name="LaButti K."/>
            <person name="Lipzen A."/>
            <person name="Waldron R."/>
            <person name="Moloney N.M."/>
            <person name="Sperisen C."/>
            <person name="Kredics L."/>
            <person name="Vagvoelgyi C."/>
            <person name="Patrignani A."/>
            <person name="Fitzpatrick D."/>
            <person name="Nagy I."/>
            <person name="Doyle S."/>
            <person name="Anderson J.B."/>
            <person name="Grigoriev I.V."/>
            <person name="Gueldener U."/>
            <person name="Muensterkoetter M."/>
            <person name="Nagy L.G."/>
        </authorList>
    </citation>
    <scope>NUCLEOTIDE SEQUENCE [LARGE SCALE GENOMIC DNA]</scope>
    <source>
        <strain evidence="3">28-4</strain>
    </source>
</reference>
<proteinExistence type="predicted"/>
<protein>
    <submittedName>
        <fullName evidence="2">Uncharacterized protein</fullName>
    </submittedName>
</protein>
<evidence type="ECO:0000313" key="3">
    <source>
        <dbReference type="Proteomes" id="UP000218334"/>
    </source>
</evidence>
<dbReference type="EMBL" id="KZ293435">
    <property type="protein sequence ID" value="PBK67666.1"/>
    <property type="molecule type" value="Genomic_DNA"/>
</dbReference>
<name>A0A2H3BX91_9AGAR</name>
<gene>
    <name evidence="2" type="ORF">ARMSODRAFT_1020198</name>
</gene>
<dbReference type="AlphaFoldDB" id="A0A2H3BX91"/>
<feature type="compositionally biased region" description="Acidic residues" evidence="1">
    <location>
        <begin position="66"/>
        <end position="84"/>
    </location>
</feature>
<organism evidence="2 3">
    <name type="scientific">Armillaria solidipes</name>
    <dbReference type="NCBI Taxonomy" id="1076256"/>
    <lineage>
        <taxon>Eukaryota</taxon>
        <taxon>Fungi</taxon>
        <taxon>Dikarya</taxon>
        <taxon>Basidiomycota</taxon>
        <taxon>Agaricomycotina</taxon>
        <taxon>Agaricomycetes</taxon>
        <taxon>Agaricomycetidae</taxon>
        <taxon>Agaricales</taxon>
        <taxon>Marasmiineae</taxon>
        <taxon>Physalacriaceae</taxon>
        <taxon>Armillaria</taxon>
    </lineage>
</organism>
<sequence length="152" mass="16795">MASIANVKLPAGAAGVHPRLVDEMSKSSARFLRRYDLIPETAHPASHLRKYFFEQMKAVSKRNEVSEQDDDDDGKVGLDSDDTDLGPIKELDQELWDIIDGSFSHLLWASVGTYTKLLGGKIHNEAEAHHNWDAVLDLGFVVPGEVASARLL</sequence>
<evidence type="ECO:0000256" key="1">
    <source>
        <dbReference type="SAM" id="MobiDB-lite"/>
    </source>
</evidence>
<accession>A0A2H3BX91</accession>
<feature type="region of interest" description="Disordered" evidence="1">
    <location>
        <begin position="62"/>
        <end position="85"/>
    </location>
</feature>
<keyword evidence="3" id="KW-1185">Reference proteome</keyword>
<evidence type="ECO:0000313" key="2">
    <source>
        <dbReference type="EMBL" id="PBK67666.1"/>
    </source>
</evidence>
<dbReference type="Proteomes" id="UP000218334">
    <property type="component" value="Unassembled WGS sequence"/>
</dbReference>